<keyword evidence="2" id="KW-0378">Hydrolase</keyword>
<dbReference type="GO" id="GO:0004045">
    <property type="term" value="F:peptidyl-tRNA hydrolase activity"/>
    <property type="evidence" value="ECO:0007669"/>
    <property type="project" value="UniProtKB-EC"/>
</dbReference>
<dbReference type="CDD" id="cd02430">
    <property type="entry name" value="PTH2"/>
    <property type="match status" value="1"/>
</dbReference>
<evidence type="ECO:0000313" key="6">
    <source>
        <dbReference type="EMBL" id="CAH0389027.1"/>
    </source>
</evidence>
<dbReference type="NCBIfam" id="NF003314">
    <property type="entry name" value="PRK04322.1"/>
    <property type="match status" value="1"/>
</dbReference>
<dbReference type="AlphaFoldDB" id="A0A9P0ADK3"/>
<proteinExistence type="inferred from homology"/>
<dbReference type="KEGG" id="btab:109035171"/>
<dbReference type="FunFam" id="3.40.1490.10:FF:000001">
    <property type="entry name" value="Peptidyl-tRNA hydrolase 2"/>
    <property type="match status" value="1"/>
</dbReference>
<sequence length="156" mass="16351">MNDTTYAIAGFTVGVLGTLALRGTISHFYNVAKAAGSSLGNLKMVIVMRTDLPMTNGKIASQAAHAAVSCYKAASDSNPSLLKAWELLGQPKIVVRTNSDKELVTLSEKAKRMGVINVLIRDAGRTQIPGGSVTCLGIGPDKASVIDSISGHLRLL</sequence>
<dbReference type="NCBIfam" id="TIGR00283">
    <property type="entry name" value="arch_pth2"/>
    <property type="match status" value="1"/>
</dbReference>
<keyword evidence="5" id="KW-0472">Membrane</keyword>
<feature type="transmembrane region" description="Helical" evidence="5">
    <location>
        <begin position="6"/>
        <end position="25"/>
    </location>
</feature>
<gene>
    <name evidence="6" type="ORF">BEMITA_LOCUS7899</name>
</gene>
<dbReference type="Proteomes" id="UP001152759">
    <property type="component" value="Chromosome 4"/>
</dbReference>
<reference evidence="6" key="1">
    <citation type="submission" date="2021-12" db="EMBL/GenBank/DDBJ databases">
        <authorList>
            <person name="King R."/>
        </authorList>
    </citation>
    <scope>NUCLEOTIDE SEQUENCE</scope>
</reference>
<name>A0A9P0ADK3_BEMTA</name>
<evidence type="ECO:0000256" key="1">
    <source>
        <dbReference type="ARBA" id="ARBA00013260"/>
    </source>
</evidence>
<comment type="catalytic activity">
    <reaction evidence="4">
        <text>an N-acyl-L-alpha-aminoacyl-tRNA + H2O = an N-acyl-L-amino acid + a tRNA + H(+)</text>
        <dbReference type="Rhea" id="RHEA:54448"/>
        <dbReference type="Rhea" id="RHEA-COMP:10123"/>
        <dbReference type="Rhea" id="RHEA-COMP:13883"/>
        <dbReference type="ChEBI" id="CHEBI:15377"/>
        <dbReference type="ChEBI" id="CHEBI:15378"/>
        <dbReference type="ChEBI" id="CHEBI:59874"/>
        <dbReference type="ChEBI" id="CHEBI:78442"/>
        <dbReference type="ChEBI" id="CHEBI:138191"/>
        <dbReference type="EC" id="3.1.1.29"/>
    </reaction>
</comment>
<evidence type="ECO:0000256" key="3">
    <source>
        <dbReference type="ARBA" id="ARBA00038050"/>
    </source>
</evidence>
<dbReference type="PANTHER" id="PTHR12649">
    <property type="entry name" value="PEPTIDYL-TRNA HYDROLASE 2"/>
    <property type="match status" value="1"/>
</dbReference>
<dbReference type="Pfam" id="PF01981">
    <property type="entry name" value="PTH2"/>
    <property type="match status" value="1"/>
</dbReference>
<dbReference type="GO" id="GO:0005829">
    <property type="term" value="C:cytosol"/>
    <property type="evidence" value="ECO:0007669"/>
    <property type="project" value="TreeGrafter"/>
</dbReference>
<evidence type="ECO:0000256" key="5">
    <source>
        <dbReference type="SAM" id="Phobius"/>
    </source>
</evidence>
<dbReference type="EMBL" id="OU963865">
    <property type="protein sequence ID" value="CAH0389027.1"/>
    <property type="molecule type" value="Genomic_DNA"/>
</dbReference>
<keyword evidence="5" id="KW-0812">Transmembrane</keyword>
<dbReference type="InterPro" id="IPR023476">
    <property type="entry name" value="Pep_tRNA_hydro_II_dom_sf"/>
</dbReference>
<dbReference type="PANTHER" id="PTHR12649:SF11">
    <property type="entry name" value="PEPTIDYL-TRNA HYDROLASE 2, MITOCHONDRIAL"/>
    <property type="match status" value="1"/>
</dbReference>
<evidence type="ECO:0000256" key="4">
    <source>
        <dbReference type="ARBA" id="ARBA00048707"/>
    </source>
</evidence>
<keyword evidence="7" id="KW-1185">Reference proteome</keyword>
<evidence type="ECO:0000313" key="7">
    <source>
        <dbReference type="Proteomes" id="UP001152759"/>
    </source>
</evidence>
<dbReference type="EC" id="3.1.1.29" evidence="1"/>
<protein>
    <recommendedName>
        <fullName evidence="1">peptidyl-tRNA hydrolase</fullName>
        <ecNumber evidence="1">3.1.1.29</ecNumber>
    </recommendedName>
</protein>
<comment type="similarity">
    <text evidence="3">Belongs to the PTH2 family.</text>
</comment>
<accession>A0A9P0ADK3</accession>
<organism evidence="6 7">
    <name type="scientific">Bemisia tabaci</name>
    <name type="common">Sweetpotato whitefly</name>
    <name type="synonym">Aleurodes tabaci</name>
    <dbReference type="NCBI Taxonomy" id="7038"/>
    <lineage>
        <taxon>Eukaryota</taxon>
        <taxon>Metazoa</taxon>
        <taxon>Ecdysozoa</taxon>
        <taxon>Arthropoda</taxon>
        <taxon>Hexapoda</taxon>
        <taxon>Insecta</taxon>
        <taxon>Pterygota</taxon>
        <taxon>Neoptera</taxon>
        <taxon>Paraneoptera</taxon>
        <taxon>Hemiptera</taxon>
        <taxon>Sternorrhyncha</taxon>
        <taxon>Aleyrodoidea</taxon>
        <taxon>Aleyrodidae</taxon>
        <taxon>Aleyrodinae</taxon>
        <taxon>Bemisia</taxon>
    </lineage>
</organism>
<dbReference type="Gene3D" id="3.40.1490.10">
    <property type="entry name" value="Bit1"/>
    <property type="match status" value="1"/>
</dbReference>
<dbReference type="SUPFAM" id="SSF102462">
    <property type="entry name" value="Peptidyl-tRNA hydrolase II"/>
    <property type="match status" value="1"/>
</dbReference>
<keyword evidence="5" id="KW-1133">Transmembrane helix</keyword>
<dbReference type="InterPro" id="IPR002833">
    <property type="entry name" value="PTH2"/>
</dbReference>
<evidence type="ECO:0000256" key="2">
    <source>
        <dbReference type="ARBA" id="ARBA00022801"/>
    </source>
</evidence>